<evidence type="ECO:0000313" key="2">
    <source>
        <dbReference type="Proteomes" id="UP000799424"/>
    </source>
</evidence>
<dbReference type="SUPFAM" id="SSF54928">
    <property type="entry name" value="RNA-binding domain, RBD"/>
    <property type="match status" value="1"/>
</dbReference>
<dbReference type="GO" id="GO:0003676">
    <property type="term" value="F:nucleic acid binding"/>
    <property type="evidence" value="ECO:0007669"/>
    <property type="project" value="InterPro"/>
</dbReference>
<organism evidence="1 2">
    <name type="scientific">Ophiobolus disseminans</name>
    <dbReference type="NCBI Taxonomy" id="1469910"/>
    <lineage>
        <taxon>Eukaryota</taxon>
        <taxon>Fungi</taxon>
        <taxon>Dikarya</taxon>
        <taxon>Ascomycota</taxon>
        <taxon>Pezizomycotina</taxon>
        <taxon>Dothideomycetes</taxon>
        <taxon>Pleosporomycetidae</taxon>
        <taxon>Pleosporales</taxon>
        <taxon>Pleosporineae</taxon>
        <taxon>Phaeosphaeriaceae</taxon>
        <taxon>Ophiobolus</taxon>
    </lineage>
</organism>
<dbReference type="EMBL" id="MU006235">
    <property type="protein sequence ID" value="KAF2822013.1"/>
    <property type="molecule type" value="Genomic_DNA"/>
</dbReference>
<protein>
    <recommendedName>
        <fullName evidence="3">RRM domain-containing protein</fullName>
    </recommendedName>
</protein>
<evidence type="ECO:0008006" key="3">
    <source>
        <dbReference type="Google" id="ProtNLM"/>
    </source>
</evidence>
<dbReference type="OrthoDB" id="1049195at2759"/>
<accession>A0A6A6ZML0</accession>
<name>A0A6A6ZML0_9PLEO</name>
<dbReference type="Proteomes" id="UP000799424">
    <property type="component" value="Unassembled WGS sequence"/>
</dbReference>
<gene>
    <name evidence="1" type="ORF">CC86DRAFT_425574</name>
</gene>
<sequence>MSPPTPSKDGLEHCAHSFFNKAVNSLHPRRNVQPLMLTPGSLIPTDMQVAKPKPATIPLVAVELSNYAPNISRHDIQTLFKGFMISLDFILPTAARFAYPLRTFIWLVGKAEAERAVNEVSGAFVGGRQLRVTLVDVDTYDQKEMVVAELADEMKIAIVNTAHVYNPRLGTKILEVREHIEGAAHFAFLQARDPVTVHSTPETHLKPNAVKWELVAGGQADARGARGQDRSVQLAALKSLQETVEKQGVAKRAWERWDGSRRLDLNI</sequence>
<evidence type="ECO:0000313" key="1">
    <source>
        <dbReference type="EMBL" id="KAF2822013.1"/>
    </source>
</evidence>
<proteinExistence type="predicted"/>
<keyword evidence="2" id="KW-1185">Reference proteome</keyword>
<dbReference type="AlphaFoldDB" id="A0A6A6ZML0"/>
<dbReference type="InterPro" id="IPR035979">
    <property type="entry name" value="RBD_domain_sf"/>
</dbReference>
<reference evidence="1" key="1">
    <citation type="journal article" date="2020" name="Stud. Mycol.">
        <title>101 Dothideomycetes genomes: a test case for predicting lifestyles and emergence of pathogens.</title>
        <authorList>
            <person name="Haridas S."/>
            <person name="Albert R."/>
            <person name="Binder M."/>
            <person name="Bloem J."/>
            <person name="Labutti K."/>
            <person name="Salamov A."/>
            <person name="Andreopoulos B."/>
            <person name="Baker S."/>
            <person name="Barry K."/>
            <person name="Bills G."/>
            <person name="Bluhm B."/>
            <person name="Cannon C."/>
            <person name="Castanera R."/>
            <person name="Culley D."/>
            <person name="Daum C."/>
            <person name="Ezra D."/>
            <person name="Gonzalez J."/>
            <person name="Henrissat B."/>
            <person name="Kuo A."/>
            <person name="Liang C."/>
            <person name="Lipzen A."/>
            <person name="Lutzoni F."/>
            <person name="Magnuson J."/>
            <person name="Mondo S."/>
            <person name="Nolan M."/>
            <person name="Ohm R."/>
            <person name="Pangilinan J."/>
            <person name="Park H.-J."/>
            <person name="Ramirez L."/>
            <person name="Alfaro M."/>
            <person name="Sun H."/>
            <person name="Tritt A."/>
            <person name="Yoshinaga Y."/>
            <person name="Zwiers L.-H."/>
            <person name="Turgeon B."/>
            <person name="Goodwin S."/>
            <person name="Spatafora J."/>
            <person name="Crous P."/>
            <person name="Grigoriev I."/>
        </authorList>
    </citation>
    <scope>NUCLEOTIDE SEQUENCE</scope>
    <source>
        <strain evidence="1">CBS 113818</strain>
    </source>
</reference>